<evidence type="ECO:0000313" key="2">
    <source>
        <dbReference type="EMBL" id="MCC4212708.1"/>
    </source>
</evidence>
<evidence type="ECO:0000256" key="1">
    <source>
        <dbReference type="SAM" id="MobiDB-lite"/>
    </source>
</evidence>
<feature type="region of interest" description="Disordered" evidence="1">
    <location>
        <begin position="1"/>
        <end position="22"/>
    </location>
</feature>
<sequence>MSRSEKTSKNSQTSPKSRSSKTKYLAYIEDTPKHHSLFKEFISESGKNAIERSIAQEVPITYLKDGKIIKESSDGKITILRKVNTVPRTVKVGSKTTIHKR</sequence>
<accession>A0ABS8GVW7</accession>
<dbReference type="RefSeq" id="WP_228229782.1">
    <property type="nucleotide sequence ID" value="NZ_JAJGMW010000008.1"/>
</dbReference>
<comment type="caution">
    <text evidence="2">The sequence shown here is derived from an EMBL/GenBank/DDBJ whole genome shotgun (WGS) entry which is preliminary data.</text>
</comment>
<proteinExistence type="predicted"/>
<organism evidence="2 3">
    <name type="scientific">Leeuwenhoekiella parthenopeia</name>
    <dbReference type="NCBI Taxonomy" id="2890320"/>
    <lineage>
        <taxon>Bacteria</taxon>
        <taxon>Pseudomonadati</taxon>
        <taxon>Bacteroidota</taxon>
        <taxon>Flavobacteriia</taxon>
        <taxon>Flavobacteriales</taxon>
        <taxon>Flavobacteriaceae</taxon>
        <taxon>Leeuwenhoekiella</taxon>
    </lineage>
</organism>
<evidence type="ECO:0000313" key="3">
    <source>
        <dbReference type="Proteomes" id="UP001197770"/>
    </source>
</evidence>
<keyword evidence="3" id="KW-1185">Reference proteome</keyword>
<reference evidence="2 3" key="1">
    <citation type="submission" date="2021-11" db="EMBL/GenBank/DDBJ databases">
        <title>Seasonal and diel survey of microbial diversity of the Tyrrhenian coast.</title>
        <authorList>
            <person name="Gattoni G."/>
            <person name="Corral P."/>
        </authorList>
    </citation>
    <scope>NUCLEOTIDE SEQUENCE [LARGE SCALE GENOMIC DNA]</scope>
    <source>
        <strain evidence="2 3">Mr9</strain>
    </source>
</reference>
<dbReference type="Proteomes" id="UP001197770">
    <property type="component" value="Unassembled WGS sequence"/>
</dbReference>
<protein>
    <submittedName>
        <fullName evidence="2">Uncharacterized protein</fullName>
    </submittedName>
</protein>
<dbReference type="EMBL" id="JAJGMW010000008">
    <property type="protein sequence ID" value="MCC4212708.1"/>
    <property type="molecule type" value="Genomic_DNA"/>
</dbReference>
<gene>
    <name evidence="2" type="ORF">LLW17_08260</name>
</gene>
<name>A0ABS8GVW7_9FLAO</name>